<gene>
    <name evidence="1" type="ORF">AN2V17_04250</name>
</gene>
<dbReference type="EMBL" id="BTPU01000005">
    <property type="protein sequence ID" value="GMQ61197.1"/>
    <property type="molecule type" value="Genomic_DNA"/>
</dbReference>
<protein>
    <submittedName>
        <fullName evidence="1">Uncharacterized protein</fullName>
    </submittedName>
</protein>
<proteinExistence type="predicted"/>
<evidence type="ECO:0000313" key="2">
    <source>
        <dbReference type="Proteomes" id="UP001374599"/>
    </source>
</evidence>
<dbReference type="Proteomes" id="UP001374599">
    <property type="component" value="Unassembled WGS sequence"/>
</dbReference>
<comment type="caution">
    <text evidence="1">The sequence shown here is derived from an EMBL/GenBank/DDBJ whole genome shotgun (WGS) entry which is preliminary data.</text>
</comment>
<accession>A0ACB5UE25</accession>
<reference evidence="1" key="1">
    <citation type="submission" date="2023-09" db="EMBL/GenBank/DDBJ databases">
        <title>Vallitalea sediminicola and Vallitalea maricola sp. nov., anaerobic bacteria isolated from marine sediment.</title>
        <authorList>
            <person name="Hirano S."/>
            <person name="Maeda A."/>
            <person name="Terahara T."/>
            <person name="Mori K."/>
            <person name="Hamada M."/>
            <person name="Matsumoto R."/>
            <person name="Kobayashi T."/>
        </authorList>
    </citation>
    <scope>NUCLEOTIDE SEQUENCE</scope>
    <source>
        <strain evidence="1">AN17-2</strain>
    </source>
</reference>
<name>A0ACB5UE25_9FIRM</name>
<evidence type="ECO:0000313" key="1">
    <source>
        <dbReference type="EMBL" id="GMQ61197.1"/>
    </source>
</evidence>
<keyword evidence="2" id="KW-1185">Reference proteome</keyword>
<organism evidence="1 2">
    <name type="scientific">Vallitalea maricola</name>
    <dbReference type="NCBI Taxonomy" id="3074433"/>
    <lineage>
        <taxon>Bacteria</taxon>
        <taxon>Bacillati</taxon>
        <taxon>Bacillota</taxon>
        <taxon>Clostridia</taxon>
        <taxon>Lachnospirales</taxon>
        <taxon>Vallitaleaceae</taxon>
        <taxon>Vallitalea</taxon>
    </lineage>
</organism>
<sequence>MYTNATAIKLQVTENTDDEGYIKLTFVESGDGFAIDAQPYSSQTAQEEYGIQKDNIRYRCFSDNPIPMEEGEYIRVSDENYRVVLAHEWDYHTEFILQWLKGEVDG</sequence>